<comment type="subcellular location">
    <subcellularLocation>
        <location evidence="1">Cell membrane</location>
        <topology evidence="1">Multi-pass membrane protein</topology>
    </subcellularLocation>
</comment>
<evidence type="ECO:0000313" key="3">
    <source>
        <dbReference type="Proteomes" id="UP000764045"/>
    </source>
</evidence>
<dbReference type="HAMAP" id="MF_02088">
    <property type="entry name" value="Q_prec_transport"/>
    <property type="match status" value="1"/>
</dbReference>
<keyword evidence="1" id="KW-0812">Transmembrane</keyword>
<evidence type="ECO:0000256" key="1">
    <source>
        <dbReference type="HAMAP-Rule" id="MF_02088"/>
    </source>
</evidence>
<dbReference type="Proteomes" id="UP000764045">
    <property type="component" value="Unassembled WGS sequence"/>
</dbReference>
<dbReference type="InterPro" id="IPR003744">
    <property type="entry name" value="YhhQ"/>
</dbReference>
<organism evidence="2 3">
    <name type="scientific">Marseilla massiliensis</name>
    <dbReference type="NCBI Taxonomy" id="1841864"/>
    <lineage>
        <taxon>Bacteria</taxon>
        <taxon>Pseudomonadati</taxon>
        <taxon>Bacteroidota</taxon>
        <taxon>Bacteroidia</taxon>
        <taxon>Bacteroidales</taxon>
        <taxon>Prevotellaceae</taxon>
        <taxon>Marseilla</taxon>
    </lineage>
</organism>
<reference evidence="2 3" key="1">
    <citation type="journal article" date="2021" name="Sci. Rep.">
        <title>The distribution of antibiotic resistance genes in chicken gut microbiota commensals.</title>
        <authorList>
            <person name="Juricova H."/>
            <person name="Matiasovicova J."/>
            <person name="Kubasova T."/>
            <person name="Cejkova D."/>
            <person name="Rychlik I."/>
        </authorList>
    </citation>
    <scope>NUCLEOTIDE SEQUENCE [LARGE SCALE GENOMIC DNA]</scope>
    <source>
        <strain evidence="2 3">An819</strain>
    </source>
</reference>
<name>A0A938WL95_9BACT</name>
<dbReference type="AlphaFoldDB" id="A0A938WL95"/>
<dbReference type="RefSeq" id="WP_205108235.1">
    <property type="nucleotide sequence ID" value="NZ_CAWUJD010000001.1"/>
</dbReference>
<keyword evidence="1" id="KW-1133">Transmembrane helix</keyword>
<dbReference type="Pfam" id="PF02592">
    <property type="entry name" value="Vut_1"/>
    <property type="match status" value="1"/>
</dbReference>
<dbReference type="EMBL" id="JACJJL010000005">
    <property type="protein sequence ID" value="MBM6660962.1"/>
    <property type="molecule type" value="Genomic_DNA"/>
</dbReference>
<feature type="transmembrane region" description="Helical" evidence="1">
    <location>
        <begin position="35"/>
        <end position="55"/>
    </location>
</feature>
<comment type="function">
    <text evidence="1">Involved in the import of queuosine (Q) precursors, required for Q precursor salvage.</text>
</comment>
<feature type="transmembrane region" description="Helical" evidence="1">
    <location>
        <begin position="7"/>
        <end position="29"/>
    </location>
</feature>
<keyword evidence="1" id="KW-0472">Membrane</keyword>
<evidence type="ECO:0000313" key="2">
    <source>
        <dbReference type="EMBL" id="MBM6660962.1"/>
    </source>
</evidence>
<dbReference type="NCBIfam" id="TIGR00697">
    <property type="entry name" value="queuosine precursor transporter"/>
    <property type="match status" value="1"/>
</dbReference>
<dbReference type="GO" id="GO:0022857">
    <property type="term" value="F:transmembrane transporter activity"/>
    <property type="evidence" value="ECO:0007669"/>
    <property type="project" value="UniProtKB-UniRule"/>
</dbReference>
<dbReference type="PANTHER" id="PTHR34300:SF2">
    <property type="entry name" value="QUEUOSINE PRECURSOR TRANSPORTER-RELATED"/>
    <property type="match status" value="1"/>
</dbReference>
<keyword evidence="1" id="KW-1003">Cell membrane</keyword>
<sequence>MNKKREQVSVLFMLFGILFCVCLITANVLETKQMAFGPVTITGGLLVFPVSYIINDCVCEVWGFRRARLLIWVGFAMNFLFVMFGALADAIPGAPYWDNDEGFHAVFGLAPRVAAASFVAFLVGSFINAYVMSRMKLSQGGRHFSVRAVVSTVLGESADSVVFFPLALSGVVPMSQMPSLIISQVVLKTLYEVLALPLTIRVVGITKRHEGEDVYDNGISYNIFNVRNI</sequence>
<keyword evidence="1" id="KW-0813">Transport</keyword>
<feature type="transmembrane region" description="Helical" evidence="1">
    <location>
        <begin position="108"/>
        <end position="132"/>
    </location>
</feature>
<proteinExistence type="inferred from homology"/>
<comment type="similarity">
    <text evidence="1">Belongs to the vitamin uptake transporter (VUT/ECF) (TC 2.A.88) family. Q precursor transporter subfamily.</text>
</comment>
<dbReference type="GO" id="GO:0005886">
    <property type="term" value="C:plasma membrane"/>
    <property type="evidence" value="ECO:0007669"/>
    <property type="project" value="UniProtKB-SubCell"/>
</dbReference>
<comment type="caution">
    <text evidence="2">The sequence shown here is derived from an EMBL/GenBank/DDBJ whole genome shotgun (WGS) entry which is preliminary data.</text>
</comment>
<dbReference type="PANTHER" id="PTHR34300">
    <property type="entry name" value="QUEUOSINE PRECURSOR TRANSPORTER-RELATED"/>
    <property type="match status" value="1"/>
</dbReference>
<protein>
    <recommendedName>
        <fullName evidence="1">Probable queuosine precursor transporter</fullName>
        <shortName evidence="1">Q precursor transporter</shortName>
    </recommendedName>
</protein>
<feature type="transmembrane region" description="Helical" evidence="1">
    <location>
        <begin position="67"/>
        <end position="88"/>
    </location>
</feature>
<accession>A0A938WL95</accession>
<keyword evidence="3" id="KW-1185">Reference proteome</keyword>
<gene>
    <name evidence="2" type="ORF">H6B30_04195</name>
</gene>